<evidence type="ECO:0000313" key="1">
    <source>
        <dbReference type="EMBL" id="JAH48602.1"/>
    </source>
</evidence>
<accession>A0A0E9T575</accession>
<sequence length="33" mass="3983">MCAHIDMKTVLLINRTFNYSQNILVYSHIYCNY</sequence>
<name>A0A0E9T575_ANGAN</name>
<dbReference type="AlphaFoldDB" id="A0A0E9T575"/>
<proteinExistence type="predicted"/>
<dbReference type="EMBL" id="GBXM01059975">
    <property type="protein sequence ID" value="JAH48602.1"/>
    <property type="molecule type" value="Transcribed_RNA"/>
</dbReference>
<organism evidence="1">
    <name type="scientific">Anguilla anguilla</name>
    <name type="common">European freshwater eel</name>
    <name type="synonym">Muraena anguilla</name>
    <dbReference type="NCBI Taxonomy" id="7936"/>
    <lineage>
        <taxon>Eukaryota</taxon>
        <taxon>Metazoa</taxon>
        <taxon>Chordata</taxon>
        <taxon>Craniata</taxon>
        <taxon>Vertebrata</taxon>
        <taxon>Euteleostomi</taxon>
        <taxon>Actinopterygii</taxon>
        <taxon>Neopterygii</taxon>
        <taxon>Teleostei</taxon>
        <taxon>Anguilliformes</taxon>
        <taxon>Anguillidae</taxon>
        <taxon>Anguilla</taxon>
    </lineage>
</organism>
<protein>
    <submittedName>
        <fullName evidence="1">Uncharacterized protein</fullName>
    </submittedName>
</protein>
<reference evidence="1" key="1">
    <citation type="submission" date="2014-11" db="EMBL/GenBank/DDBJ databases">
        <authorList>
            <person name="Amaro Gonzalez C."/>
        </authorList>
    </citation>
    <scope>NUCLEOTIDE SEQUENCE</scope>
</reference>
<reference evidence="1" key="2">
    <citation type="journal article" date="2015" name="Fish Shellfish Immunol.">
        <title>Early steps in the European eel (Anguilla anguilla)-Vibrio vulnificus interaction in the gills: Role of the RtxA13 toxin.</title>
        <authorList>
            <person name="Callol A."/>
            <person name="Pajuelo D."/>
            <person name="Ebbesson L."/>
            <person name="Teles M."/>
            <person name="MacKenzie S."/>
            <person name="Amaro C."/>
        </authorList>
    </citation>
    <scope>NUCLEOTIDE SEQUENCE</scope>
</reference>